<gene>
    <name evidence="6" type="ORF">LA66_16085</name>
</gene>
<feature type="transmembrane region" description="Helical" evidence="5">
    <location>
        <begin position="109"/>
        <end position="131"/>
    </location>
</feature>
<keyword evidence="4 5" id="KW-0472">Membrane</keyword>
<keyword evidence="3 5" id="KW-1133">Transmembrane helix</keyword>
<comment type="subcellular location">
    <subcellularLocation>
        <location evidence="1">Membrane</location>
    </subcellularLocation>
</comment>
<comment type="caution">
    <text evidence="6">The sequence shown here is derived from an EMBL/GenBank/DDBJ whole genome shotgun (WGS) entry which is preliminary data.</text>
</comment>
<dbReference type="EMBL" id="JRFJ01000005">
    <property type="protein sequence ID" value="KHJ53472.1"/>
    <property type="molecule type" value="Genomic_DNA"/>
</dbReference>
<dbReference type="GO" id="GO:0016020">
    <property type="term" value="C:membrane"/>
    <property type="evidence" value="ECO:0007669"/>
    <property type="project" value="UniProtKB-SubCell"/>
</dbReference>
<evidence type="ECO:0000256" key="5">
    <source>
        <dbReference type="SAM" id="Phobius"/>
    </source>
</evidence>
<accession>A0A0B1Q3J5</accession>
<feature type="transmembrane region" description="Helical" evidence="5">
    <location>
        <begin position="72"/>
        <end position="97"/>
    </location>
</feature>
<protein>
    <submittedName>
        <fullName evidence="6">Membrane protein</fullName>
    </submittedName>
</protein>
<dbReference type="PANTHER" id="PTHR35371">
    <property type="entry name" value="INNER MEMBRANE PROTEIN"/>
    <property type="match status" value="1"/>
</dbReference>
<evidence type="ECO:0000256" key="2">
    <source>
        <dbReference type="ARBA" id="ARBA00022692"/>
    </source>
</evidence>
<sequence>MTELPLTSELLVLGFSVVLLFVHILLQGRLATRERGLEWNAGPRDGEAKPLGPKAGRAERALRNYLETWPAFIALALGLAVTARSGGVAAFGAWLWFVARLVYLPLYIYGIPYLRSLAFVASCVGLFLMLIRFL</sequence>
<keyword evidence="2 5" id="KW-0812">Transmembrane</keyword>
<dbReference type="STRING" id="370622.LA66_16085"/>
<dbReference type="AlphaFoldDB" id="A0A0B1Q3J5"/>
<dbReference type="InterPro" id="IPR023352">
    <property type="entry name" value="MAPEG-like_dom_sf"/>
</dbReference>
<dbReference type="PANTHER" id="PTHR35371:SF1">
    <property type="entry name" value="BLR7753 PROTEIN"/>
    <property type="match status" value="1"/>
</dbReference>
<name>A0A0B1Q3J5_9HYPH</name>
<dbReference type="Gene3D" id="1.20.120.550">
    <property type="entry name" value="Membrane associated eicosanoid/glutathione metabolism-like domain"/>
    <property type="match status" value="1"/>
</dbReference>
<feature type="transmembrane region" description="Helical" evidence="5">
    <location>
        <begin position="6"/>
        <end position="26"/>
    </location>
</feature>
<evidence type="ECO:0000256" key="3">
    <source>
        <dbReference type="ARBA" id="ARBA00022989"/>
    </source>
</evidence>
<reference evidence="6 7" key="1">
    <citation type="submission" date="2014-09" db="EMBL/GenBank/DDBJ databases">
        <title>Isolation and characterization of Aurantimonas altamirensis ON-56566 from clinical sample following a dog bite.</title>
        <authorList>
            <person name="Eshaghi A."/>
            <person name="Li A."/>
            <person name="Shahinas D."/>
            <person name="Bahn P."/>
            <person name="Kus J.V."/>
            <person name="Patel S.N."/>
        </authorList>
    </citation>
    <scope>NUCLEOTIDE SEQUENCE [LARGE SCALE GENOMIC DNA]</scope>
    <source>
        <strain evidence="6 7">ON-56566</strain>
    </source>
</reference>
<evidence type="ECO:0000313" key="7">
    <source>
        <dbReference type="Proteomes" id="UP000030826"/>
    </source>
</evidence>
<dbReference type="RefSeq" id="WP_039194935.1">
    <property type="nucleotide sequence ID" value="NZ_JRFJ01000005.1"/>
</dbReference>
<dbReference type="InterPro" id="IPR001129">
    <property type="entry name" value="Membr-assoc_MAPEG"/>
</dbReference>
<evidence type="ECO:0000256" key="1">
    <source>
        <dbReference type="ARBA" id="ARBA00004370"/>
    </source>
</evidence>
<dbReference type="SUPFAM" id="SSF161084">
    <property type="entry name" value="MAPEG domain-like"/>
    <property type="match status" value="1"/>
</dbReference>
<organism evidence="6 7">
    <name type="scientific">Aureimonas altamirensis</name>
    <dbReference type="NCBI Taxonomy" id="370622"/>
    <lineage>
        <taxon>Bacteria</taxon>
        <taxon>Pseudomonadati</taxon>
        <taxon>Pseudomonadota</taxon>
        <taxon>Alphaproteobacteria</taxon>
        <taxon>Hyphomicrobiales</taxon>
        <taxon>Aurantimonadaceae</taxon>
        <taxon>Aureimonas</taxon>
    </lineage>
</organism>
<dbReference type="OrthoDB" id="7743618at2"/>
<evidence type="ECO:0000256" key="4">
    <source>
        <dbReference type="ARBA" id="ARBA00023136"/>
    </source>
</evidence>
<dbReference type="Pfam" id="PF01124">
    <property type="entry name" value="MAPEG"/>
    <property type="match status" value="1"/>
</dbReference>
<dbReference type="Proteomes" id="UP000030826">
    <property type="component" value="Unassembled WGS sequence"/>
</dbReference>
<proteinExistence type="predicted"/>
<evidence type="ECO:0000313" key="6">
    <source>
        <dbReference type="EMBL" id="KHJ53472.1"/>
    </source>
</evidence>